<gene>
    <name evidence="3" type="ORF">LX83_006937</name>
</gene>
<keyword evidence="2" id="KW-0812">Transmembrane</keyword>
<reference evidence="3" key="1">
    <citation type="submission" date="2022-06" db="EMBL/GenBank/DDBJ databases">
        <title>Genomic Encyclopedia of Archaeal and Bacterial Type Strains, Phase II (KMG-II): from individual species to whole genera.</title>
        <authorList>
            <person name="Goeker M."/>
        </authorList>
    </citation>
    <scope>NUCLEOTIDE SEQUENCE</scope>
    <source>
        <strain evidence="3">DSM 43935</strain>
    </source>
</reference>
<sequence>MAEPYRDSDPLPESPGDSLRSSTSDSGAGAGVLRPVLWLVLVVSAAGNAVFSSLDDTVLVGIGLGLVTLGCAVALAVHHYRRRRG</sequence>
<keyword evidence="2" id="KW-0472">Membrane</keyword>
<organism evidence="3 4">
    <name type="scientific">Goodfellowiella coeruleoviolacea</name>
    <dbReference type="NCBI Taxonomy" id="334858"/>
    <lineage>
        <taxon>Bacteria</taxon>
        <taxon>Bacillati</taxon>
        <taxon>Actinomycetota</taxon>
        <taxon>Actinomycetes</taxon>
        <taxon>Pseudonocardiales</taxon>
        <taxon>Pseudonocardiaceae</taxon>
        <taxon>Goodfellowiella</taxon>
    </lineage>
</organism>
<protein>
    <submittedName>
        <fullName evidence="3">Uncharacterized protein</fullName>
    </submittedName>
</protein>
<evidence type="ECO:0000256" key="2">
    <source>
        <dbReference type="SAM" id="Phobius"/>
    </source>
</evidence>
<evidence type="ECO:0000313" key="3">
    <source>
        <dbReference type="EMBL" id="MCP2170049.1"/>
    </source>
</evidence>
<evidence type="ECO:0000256" key="1">
    <source>
        <dbReference type="SAM" id="MobiDB-lite"/>
    </source>
</evidence>
<keyword evidence="2" id="KW-1133">Transmembrane helix</keyword>
<evidence type="ECO:0000313" key="4">
    <source>
        <dbReference type="Proteomes" id="UP001206128"/>
    </source>
</evidence>
<feature type="transmembrane region" description="Helical" evidence="2">
    <location>
        <begin position="57"/>
        <end position="77"/>
    </location>
</feature>
<dbReference type="AlphaFoldDB" id="A0AAE3GML1"/>
<keyword evidence="4" id="KW-1185">Reference proteome</keyword>
<comment type="caution">
    <text evidence="3">The sequence shown here is derived from an EMBL/GenBank/DDBJ whole genome shotgun (WGS) entry which is preliminary data.</text>
</comment>
<dbReference type="Proteomes" id="UP001206128">
    <property type="component" value="Unassembled WGS sequence"/>
</dbReference>
<feature type="transmembrane region" description="Helical" evidence="2">
    <location>
        <begin position="32"/>
        <end position="51"/>
    </location>
</feature>
<name>A0AAE3GML1_9PSEU</name>
<dbReference type="EMBL" id="JAMTCK010000023">
    <property type="protein sequence ID" value="MCP2170049.1"/>
    <property type="molecule type" value="Genomic_DNA"/>
</dbReference>
<feature type="region of interest" description="Disordered" evidence="1">
    <location>
        <begin position="1"/>
        <end position="29"/>
    </location>
</feature>
<accession>A0AAE3GML1</accession>
<proteinExistence type="predicted"/>